<comment type="caution">
    <text evidence="1">The sequence shown here is derived from an EMBL/GenBank/DDBJ whole genome shotgun (WGS) entry which is preliminary data.</text>
</comment>
<evidence type="ECO:0000313" key="1">
    <source>
        <dbReference type="EMBL" id="MEZ0165853.1"/>
    </source>
</evidence>
<reference evidence="1 2" key="1">
    <citation type="submission" date="2024-07" db="EMBL/GenBank/DDBJ databases">
        <authorList>
            <person name="Thanompreechachai J."/>
            <person name="Duangmal K."/>
        </authorList>
    </citation>
    <scope>NUCLEOTIDE SEQUENCE [LARGE SCALE GENOMIC DNA]</scope>
    <source>
        <strain evidence="1 2">LSe6-4</strain>
    </source>
</reference>
<dbReference type="EMBL" id="JBGFTU010000015">
    <property type="protein sequence ID" value="MEZ0165853.1"/>
    <property type="molecule type" value="Genomic_DNA"/>
</dbReference>
<organism evidence="1 2">
    <name type="scientific">Kineococcus halophytocola</name>
    <dbReference type="NCBI Taxonomy" id="3234027"/>
    <lineage>
        <taxon>Bacteria</taxon>
        <taxon>Bacillati</taxon>
        <taxon>Actinomycetota</taxon>
        <taxon>Actinomycetes</taxon>
        <taxon>Kineosporiales</taxon>
        <taxon>Kineosporiaceae</taxon>
        <taxon>Kineococcus</taxon>
    </lineage>
</organism>
<keyword evidence="2" id="KW-1185">Reference proteome</keyword>
<evidence type="ECO:0000313" key="2">
    <source>
        <dbReference type="Proteomes" id="UP001565927"/>
    </source>
</evidence>
<dbReference type="RefSeq" id="WP_370442078.1">
    <property type="nucleotide sequence ID" value="NZ_JBGFTU010000015.1"/>
</dbReference>
<evidence type="ECO:0008006" key="3">
    <source>
        <dbReference type="Google" id="ProtNLM"/>
    </source>
</evidence>
<dbReference type="Proteomes" id="UP001565927">
    <property type="component" value="Unassembled WGS sequence"/>
</dbReference>
<accession>A0ABV4H2Q5</accession>
<proteinExistence type="predicted"/>
<gene>
    <name evidence="1" type="ORF">AB2L27_13930</name>
</gene>
<protein>
    <recommendedName>
        <fullName evidence="3">HEPN domain-containing protein</fullName>
    </recommendedName>
</protein>
<name>A0ABV4H2Q5_9ACTN</name>
<sequence>MSWDKGRDRIDELVAQRELQRVTPSRPAALLLIEQARRHLRSAAQVCDTDPQGAYVLAYDATRKAMAAVYEAQGLRATSTGGHVVLHEAALAQFEPPLGHLFKPFNRMRVRRHQVEYASTENPEVTPEEVRRDLTKARALIEDFALKAIDLVSS</sequence>
<dbReference type="Gene3D" id="1.20.120.330">
    <property type="entry name" value="Nucleotidyltransferases domain 2"/>
    <property type="match status" value="1"/>
</dbReference>